<evidence type="ECO:0008006" key="3">
    <source>
        <dbReference type="Google" id="ProtNLM"/>
    </source>
</evidence>
<evidence type="ECO:0000313" key="1">
    <source>
        <dbReference type="EMBL" id="MFE8703908.1"/>
    </source>
</evidence>
<dbReference type="Proteomes" id="UP001601059">
    <property type="component" value="Unassembled WGS sequence"/>
</dbReference>
<proteinExistence type="predicted"/>
<organism evidence="1 2">
    <name type="scientific">Cytobacillus spartinae</name>
    <dbReference type="NCBI Taxonomy" id="3299023"/>
    <lineage>
        <taxon>Bacteria</taxon>
        <taxon>Bacillati</taxon>
        <taxon>Bacillota</taxon>
        <taxon>Bacilli</taxon>
        <taxon>Bacillales</taxon>
        <taxon>Bacillaceae</taxon>
        <taxon>Cytobacillus</taxon>
    </lineage>
</organism>
<dbReference type="RefSeq" id="WP_389364827.1">
    <property type="nucleotide sequence ID" value="NZ_JBIACK010000021.1"/>
</dbReference>
<protein>
    <recommendedName>
        <fullName evidence="3">KTSC domain-containing protein</fullName>
    </recommendedName>
</protein>
<comment type="caution">
    <text evidence="1">The sequence shown here is derived from an EMBL/GenBank/DDBJ whole genome shotgun (WGS) entry which is preliminary data.</text>
</comment>
<name>A0ABW6KM45_9BACI</name>
<accession>A0ABW6KM45</accession>
<reference evidence="1 2" key="1">
    <citation type="submission" date="2024-08" db="EMBL/GenBank/DDBJ databases">
        <title>Two novel Cytobacillus novel species.</title>
        <authorList>
            <person name="Liu G."/>
        </authorList>
    </citation>
    <scope>NUCLEOTIDE SEQUENCE [LARGE SCALE GENOMIC DNA]</scope>
    <source>
        <strain evidence="1 2">FJAT-54145</strain>
    </source>
</reference>
<gene>
    <name evidence="1" type="ORF">ACFYKX_25380</name>
</gene>
<dbReference type="EMBL" id="JBIACK010000021">
    <property type="protein sequence ID" value="MFE8703908.1"/>
    <property type="molecule type" value="Genomic_DNA"/>
</dbReference>
<evidence type="ECO:0000313" key="2">
    <source>
        <dbReference type="Proteomes" id="UP001601059"/>
    </source>
</evidence>
<keyword evidence="2" id="KW-1185">Reference proteome</keyword>
<sequence>MSVFNVRYESLEGRILLEFDTNDVTGILAASNEVLEFQDSGTWKYVKHLLSFYYERGILKQRLTIYLIPS</sequence>